<organism evidence="1 2">
    <name type="scientific">Pyrococcus horikoshii (strain ATCC 700860 / DSM 12428 / JCM 9974 / NBRC 100139 / OT-3)</name>
    <dbReference type="NCBI Taxonomy" id="70601"/>
    <lineage>
        <taxon>Archaea</taxon>
        <taxon>Methanobacteriati</taxon>
        <taxon>Methanobacteriota</taxon>
        <taxon>Thermococci</taxon>
        <taxon>Thermococcales</taxon>
        <taxon>Thermococcaceae</taxon>
        <taxon>Pyrococcus</taxon>
    </lineage>
</organism>
<dbReference type="PIR" id="A71061">
    <property type="entry name" value="A71061"/>
</dbReference>
<gene>
    <name evidence="1" type="ordered locus">PH1183</name>
</gene>
<dbReference type="eggNOG" id="arCOG07163">
    <property type="taxonomic scope" value="Archaea"/>
</dbReference>
<sequence>MSTPVKYVISMFPMWDSFLRLSSIFGREKTKTLDEYFNEVIKHVKEKEDVLFKKLLELAPDVPSEEAYTRAMEELSKILEIEFQEDLSKMINIADNEIYPVEELQEKILNILIPHFVEVKQKIDNDAKALWEKALRGEIKIKDIEKFEIMDKSLFLGSNILGIILETRDFEVMNKLLPYFVLLPARIMKVIFNNKDLSELQEDFKLIARKIKEVHPQPTTVDDYFLEELLEK</sequence>
<dbReference type="EMBL" id="BA000001">
    <property type="protein sequence ID" value="BAA30283.1"/>
    <property type="molecule type" value="Genomic_DNA"/>
</dbReference>
<reference evidence="1 2" key="1">
    <citation type="journal article" date="1998" name="DNA Res.">
        <title>Complete sequence and gene organization of the genome of a hyper-thermophilic archaebacterium, Pyrococcus horikoshii OT3.</title>
        <authorList>
            <person name="Kawarabayasi Y."/>
            <person name="Sawada M."/>
            <person name="Horikawa H."/>
            <person name="Haikawa Y."/>
            <person name="Hino Y."/>
            <person name="Yamamoto S."/>
            <person name="Sekine M."/>
            <person name="Baba S."/>
            <person name="Kosugi H."/>
            <person name="Hosoyama A."/>
            <person name="Nagai Y."/>
            <person name="Sakai M."/>
            <person name="Ogura K."/>
            <person name="Otuka R."/>
            <person name="Nakazawa H."/>
            <person name="Takamiya M."/>
            <person name="Ohfuku Y."/>
            <person name="Funahashi T."/>
            <person name="Tanaka T."/>
            <person name="Kudoh Y."/>
            <person name="Yamazaki J."/>
            <person name="Kushida N."/>
            <person name="Oguchi A."/>
            <person name="Aoki K."/>
            <person name="Nakamura Y."/>
            <person name="Robb T.F."/>
            <person name="Horikoshi K."/>
            <person name="Masuchi Y."/>
            <person name="Shizuya H."/>
            <person name="Kikuchi H."/>
        </authorList>
    </citation>
    <scope>NUCLEOTIDE SEQUENCE [LARGE SCALE GENOMIC DNA]</scope>
    <source>
        <strain evidence="2">ATCC 700860 / DSM 12428 / JCM 9974 / NBRC 100139 / OT-3</strain>
    </source>
</reference>
<proteinExistence type="predicted"/>
<name>O58913_PYRHO</name>
<accession>O58913</accession>
<dbReference type="Proteomes" id="UP000000752">
    <property type="component" value="Chromosome"/>
</dbReference>
<keyword evidence="2" id="KW-1185">Reference proteome</keyword>
<protein>
    <submittedName>
        <fullName evidence="1">Uncharacterized protein</fullName>
    </submittedName>
</protein>
<dbReference type="EnsemblBacteria" id="BAA30283">
    <property type="protein sequence ID" value="BAA30283"/>
    <property type="gene ID" value="BAA30283"/>
</dbReference>
<dbReference type="STRING" id="70601.gene:9378145"/>
<dbReference type="KEGG" id="pho:PH1183"/>
<evidence type="ECO:0000313" key="1">
    <source>
        <dbReference type="EMBL" id="BAA30283.1"/>
    </source>
</evidence>
<dbReference type="AlphaFoldDB" id="O58913"/>
<evidence type="ECO:0000313" key="2">
    <source>
        <dbReference type="Proteomes" id="UP000000752"/>
    </source>
</evidence>